<evidence type="ECO:0000256" key="1">
    <source>
        <dbReference type="SAM" id="SignalP"/>
    </source>
</evidence>
<proteinExistence type="predicted"/>
<dbReference type="EMBL" id="WNKV01000008">
    <property type="protein sequence ID" value="MTW16865.1"/>
    <property type="molecule type" value="Genomic_DNA"/>
</dbReference>
<evidence type="ECO:0000313" key="2">
    <source>
        <dbReference type="EMBL" id="MTW16865.1"/>
    </source>
</evidence>
<dbReference type="Proteomes" id="UP000438991">
    <property type="component" value="Unassembled WGS sequence"/>
</dbReference>
<evidence type="ECO:0000313" key="4">
    <source>
        <dbReference type="Proteomes" id="UP000289200"/>
    </source>
</evidence>
<evidence type="ECO:0000313" key="5">
    <source>
        <dbReference type="Proteomes" id="UP000438991"/>
    </source>
</evidence>
<feature type="signal peptide" evidence="1">
    <location>
        <begin position="1"/>
        <end position="27"/>
    </location>
</feature>
<dbReference type="Proteomes" id="UP000289200">
    <property type="component" value="Unassembled WGS sequence"/>
</dbReference>
<protein>
    <submittedName>
        <fullName evidence="2">Uncharacterized protein</fullName>
    </submittedName>
</protein>
<comment type="caution">
    <text evidence="2">The sequence shown here is derived from an EMBL/GenBank/DDBJ whole genome shotgun (WGS) entry which is preliminary data.</text>
</comment>
<dbReference type="AlphaFoldDB" id="A0A327JS10"/>
<dbReference type="EMBL" id="UWOC01000160">
    <property type="protein sequence ID" value="VCU10089.1"/>
    <property type="molecule type" value="Genomic_DNA"/>
</dbReference>
<dbReference type="OrthoDB" id="8138536at2"/>
<keyword evidence="4" id="KW-1185">Reference proteome</keyword>
<reference evidence="2 5" key="3">
    <citation type="submission" date="2019-11" db="EMBL/GenBank/DDBJ databases">
        <title>Whole-genome sequence of Rhodoplanes serenus DSM 18633, type strain.</title>
        <authorList>
            <person name="Kyndt J.A."/>
            <person name="Meyer T.E."/>
        </authorList>
    </citation>
    <scope>NUCLEOTIDE SEQUENCE [LARGE SCALE GENOMIC DNA]</scope>
    <source>
        <strain evidence="2 5">DSM 18633</strain>
    </source>
</reference>
<organism evidence="2 5">
    <name type="scientific">Rhodoplanes serenus</name>
    <dbReference type="NCBI Taxonomy" id="200615"/>
    <lineage>
        <taxon>Bacteria</taxon>
        <taxon>Pseudomonadati</taxon>
        <taxon>Pseudomonadota</taxon>
        <taxon>Alphaproteobacteria</taxon>
        <taxon>Hyphomicrobiales</taxon>
        <taxon>Nitrobacteraceae</taxon>
        <taxon>Rhodoplanes</taxon>
    </lineage>
</organism>
<reference evidence="4" key="2">
    <citation type="submission" date="2018-10" db="EMBL/GenBank/DDBJ databases">
        <authorList>
            <person name="Peiro R."/>
            <person name="Begona"/>
            <person name="Cbmso G."/>
            <person name="Lopez M."/>
            <person name="Gonzalez S."/>
            <person name="Sacristan E."/>
            <person name="Castillo E."/>
        </authorList>
    </citation>
    <scope>NUCLEOTIDE SEQUENCE [LARGE SCALE GENOMIC DNA]</scope>
</reference>
<keyword evidence="1" id="KW-0732">Signal</keyword>
<evidence type="ECO:0000313" key="3">
    <source>
        <dbReference type="EMBL" id="VCU10089.1"/>
    </source>
</evidence>
<name>A0A327JS10_9BRAD</name>
<dbReference type="RefSeq" id="WP_111388727.1">
    <property type="nucleotide sequence ID" value="NZ_NPEW01000473.1"/>
</dbReference>
<gene>
    <name evidence="2" type="ORF">GJ689_11685</name>
    <name evidence="3" type="ORF">RHODGE_RHODGE_03275</name>
</gene>
<feature type="chain" id="PRO_5041083475" evidence="1">
    <location>
        <begin position="28"/>
        <end position="114"/>
    </location>
</feature>
<reference evidence="3" key="1">
    <citation type="submission" date="2018-10" db="EMBL/GenBank/DDBJ databases">
        <authorList>
            <person name="Peiro R."/>
            <person name="Begona"/>
            <person name="Cbmso G."/>
            <person name="Lopez M."/>
            <person name="Gonzalez S."/>
            <person name="Sacristan E."/>
            <person name="Castillo E."/>
        </authorList>
    </citation>
    <scope>NUCLEOTIDE SEQUENCE</scope>
    <source>
        <strain evidence="3">Rhod_genome</strain>
    </source>
</reference>
<accession>A0A327JS10</accession>
<sequence>MRLTTLVAFAAAAGLTAALFAASPAEAQSKRRVARAYDPVEVYNGRPSARVTVRRRSFLDPGREPLPNSQHYRDYAVSPAYSIFPRSFDYSSAPGSWSRMPLPGDFDIPGYSRY</sequence>